<feature type="transmembrane region" description="Helical" evidence="11">
    <location>
        <begin position="1268"/>
        <end position="1289"/>
    </location>
</feature>
<dbReference type="PROSITE" id="PS00211">
    <property type="entry name" value="ABC_TRANSPORTER_1"/>
    <property type="match status" value="1"/>
</dbReference>
<protein>
    <recommendedName>
        <fullName evidence="16">Multidrug resistance-associated ABC transporter</fullName>
    </recommendedName>
</protein>
<dbReference type="PROSITE" id="PS50929">
    <property type="entry name" value="ABC_TM1F"/>
    <property type="match status" value="2"/>
</dbReference>
<feature type="transmembrane region" description="Helical" evidence="11">
    <location>
        <begin position="115"/>
        <end position="132"/>
    </location>
</feature>
<feature type="domain" description="ABC transmembrane type-1" evidence="13">
    <location>
        <begin position="1017"/>
        <end position="1297"/>
    </location>
</feature>
<dbReference type="SMART" id="SM00382">
    <property type="entry name" value="AAA"/>
    <property type="match status" value="2"/>
</dbReference>
<dbReference type="GO" id="GO:0140359">
    <property type="term" value="F:ABC-type transporter activity"/>
    <property type="evidence" value="ECO:0007669"/>
    <property type="project" value="InterPro"/>
</dbReference>
<evidence type="ECO:0000256" key="1">
    <source>
        <dbReference type="ARBA" id="ARBA00004141"/>
    </source>
</evidence>
<feature type="transmembrane region" description="Helical" evidence="11">
    <location>
        <begin position="1015"/>
        <end position="1037"/>
    </location>
</feature>
<keyword evidence="9" id="KW-0325">Glycoprotein</keyword>
<dbReference type="InterPro" id="IPR003439">
    <property type="entry name" value="ABC_transporter-like_ATP-bd"/>
</dbReference>
<keyword evidence="4" id="KW-0677">Repeat</keyword>
<dbReference type="SUPFAM" id="SSF90123">
    <property type="entry name" value="ABC transporter transmembrane region"/>
    <property type="match status" value="2"/>
</dbReference>
<feature type="domain" description="ABC transmembrane type-1" evidence="13">
    <location>
        <begin position="308"/>
        <end position="624"/>
    </location>
</feature>
<dbReference type="PANTHER" id="PTHR24223:SF353">
    <property type="entry name" value="ABC TRANSPORTER ATP-BINDING PROTEIN_PERMEASE VMR1-RELATED"/>
    <property type="match status" value="1"/>
</dbReference>
<evidence type="ECO:0000256" key="5">
    <source>
        <dbReference type="ARBA" id="ARBA00022741"/>
    </source>
</evidence>
<accession>A0A0C9V811</accession>
<feature type="transmembrane region" description="Helical" evidence="11">
    <location>
        <begin position="454"/>
        <end position="478"/>
    </location>
</feature>
<feature type="transmembrane region" description="Helical" evidence="11">
    <location>
        <begin position="1136"/>
        <end position="1169"/>
    </location>
</feature>
<dbReference type="CDD" id="cd03250">
    <property type="entry name" value="ABCC_MRP_domain1"/>
    <property type="match status" value="1"/>
</dbReference>
<dbReference type="SUPFAM" id="SSF52540">
    <property type="entry name" value="P-loop containing nucleoside triphosphate hydrolases"/>
    <property type="match status" value="2"/>
</dbReference>
<dbReference type="InterPro" id="IPR011527">
    <property type="entry name" value="ABC1_TM_dom"/>
</dbReference>
<dbReference type="GO" id="GO:0016887">
    <property type="term" value="F:ATP hydrolysis activity"/>
    <property type="evidence" value="ECO:0007669"/>
    <property type="project" value="InterPro"/>
</dbReference>
<keyword evidence="7 11" id="KW-1133">Transmembrane helix</keyword>
<evidence type="ECO:0000256" key="2">
    <source>
        <dbReference type="ARBA" id="ARBA00022448"/>
    </source>
</evidence>
<feature type="domain" description="ABC transporter" evidence="12">
    <location>
        <begin position="679"/>
        <end position="926"/>
    </location>
</feature>
<dbReference type="Pfam" id="PF00005">
    <property type="entry name" value="ABC_tran"/>
    <property type="match status" value="2"/>
</dbReference>
<dbReference type="FunFam" id="3.40.50.300:FF:001354">
    <property type="entry name" value="ATP-binding cassette (ABC) transporter, putative"/>
    <property type="match status" value="1"/>
</dbReference>
<feature type="transmembrane region" description="Helical" evidence="11">
    <location>
        <begin position="301"/>
        <end position="325"/>
    </location>
</feature>
<dbReference type="InterPro" id="IPR027417">
    <property type="entry name" value="P-loop_NTPase"/>
</dbReference>
<dbReference type="CDD" id="cd18596">
    <property type="entry name" value="ABC_6TM_VMR1_D1_like"/>
    <property type="match status" value="1"/>
</dbReference>
<feature type="transmembrane region" description="Helical" evidence="11">
    <location>
        <begin position="1057"/>
        <end position="1076"/>
    </location>
</feature>
<evidence type="ECO:0000256" key="3">
    <source>
        <dbReference type="ARBA" id="ARBA00022692"/>
    </source>
</evidence>
<evidence type="ECO:0008006" key="16">
    <source>
        <dbReference type="Google" id="ProtNLM"/>
    </source>
</evidence>
<evidence type="ECO:0000259" key="12">
    <source>
        <dbReference type="PROSITE" id="PS50893"/>
    </source>
</evidence>
<keyword evidence="3 11" id="KW-0812">Transmembrane</keyword>
<evidence type="ECO:0000256" key="7">
    <source>
        <dbReference type="ARBA" id="ARBA00022989"/>
    </source>
</evidence>
<dbReference type="PROSITE" id="PS50893">
    <property type="entry name" value="ABC_TRANSPORTER_2"/>
    <property type="match status" value="2"/>
</dbReference>
<dbReference type="InterPro" id="IPR050173">
    <property type="entry name" value="ABC_transporter_C-like"/>
</dbReference>
<feature type="transmembrane region" description="Helical" evidence="11">
    <location>
        <begin position="345"/>
        <end position="373"/>
    </location>
</feature>
<gene>
    <name evidence="14" type="ORF">HYDPIDRAFT_183028</name>
</gene>
<evidence type="ECO:0000256" key="10">
    <source>
        <dbReference type="SAM" id="MobiDB-lite"/>
    </source>
</evidence>
<dbReference type="OrthoDB" id="6500128at2759"/>
<dbReference type="FunFam" id="1.20.1560.10:FF:000013">
    <property type="entry name" value="ABC transporter C family member 2"/>
    <property type="match status" value="1"/>
</dbReference>
<dbReference type="InterPro" id="IPR003593">
    <property type="entry name" value="AAA+_ATPase"/>
</dbReference>
<name>A0A0C9V811_9AGAM</name>
<dbReference type="FunFam" id="3.40.50.300:FF:000825">
    <property type="entry name" value="ABC bile acid transporter"/>
    <property type="match status" value="1"/>
</dbReference>
<evidence type="ECO:0000313" key="14">
    <source>
        <dbReference type="EMBL" id="KIJ61804.1"/>
    </source>
</evidence>
<keyword evidence="5" id="KW-0547">Nucleotide-binding</keyword>
<organism evidence="14 15">
    <name type="scientific">Hydnomerulius pinastri MD-312</name>
    <dbReference type="NCBI Taxonomy" id="994086"/>
    <lineage>
        <taxon>Eukaryota</taxon>
        <taxon>Fungi</taxon>
        <taxon>Dikarya</taxon>
        <taxon>Basidiomycota</taxon>
        <taxon>Agaricomycotina</taxon>
        <taxon>Agaricomycetes</taxon>
        <taxon>Agaricomycetidae</taxon>
        <taxon>Boletales</taxon>
        <taxon>Boletales incertae sedis</taxon>
        <taxon>Leucogyrophana</taxon>
    </lineage>
</organism>
<comment type="subcellular location">
    <subcellularLocation>
        <location evidence="1">Membrane</location>
        <topology evidence="1">Multi-pass membrane protein</topology>
    </subcellularLocation>
</comment>
<feature type="domain" description="ABC transporter" evidence="12">
    <location>
        <begin position="1333"/>
        <end position="1582"/>
    </location>
</feature>
<dbReference type="CDD" id="cd03244">
    <property type="entry name" value="ABCC_MRP_domain2"/>
    <property type="match status" value="1"/>
</dbReference>
<reference evidence="14 15" key="1">
    <citation type="submission" date="2014-04" db="EMBL/GenBank/DDBJ databases">
        <title>Evolutionary Origins and Diversification of the Mycorrhizal Mutualists.</title>
        <authorList>
            <consortium name="DOE Joint Genome Institute"/>
            <consortium name="Mycorrhizal Genomics Consortium"/>
            <person name="Kohler A."/>
            <person name="Kuo A."/>
            <person name="Nagy L.G."/>
            <person name="Floudas D."/>
            <person name="Copeland A."/>
            <person name="Barry K.W."/>
            <person name="Cichocki N."/>
            <person name="Veneault-Fourrey C."/>
            <person name="LaButti K."/>
            <person name="Lindquist E.A."/>
            <person name="Lipzen A."/>
            <person name="Lundell T."/>
            <person name="Morin E."/>
            <person name="Murat C."/>
            <person name="Riley R."/>
            <person name="Ohm R."/>
            <person name="Sun H."/>
            <person name="Tunlid A."/>
            <person name="Henrissat B."/>
            <person name="Grigoriev I.V."/>
            <person name="Hibbett D.S."/>
            <person name="Martin F."/>
        </authorList>
    </citation>
    <scope>NUCLEOTIDE SEQUENCE [LARGE SCALE GENOMIC DNA]</scope>
    <source>
        <strain evidence="14 15">MD-312</strain>
    </source>
</reference>
<feature type="transmembrane region" description="Helical" evidence="11">
    <location>
        <begin position="1245"/>
        <end position="1262"/>
    </location>
</feature>
<evidence type="ECO:0000259" key="13">
    <source>
        <dbReference type="PROSITE" id="PS50929"/>
    </source>
</evidence>
<feature type="transmembrane region" description="Helical" evidence="11">
    <location>
        <begin position="144"/>
        <end position="164"/>
    </location>
</feature>
<dbReference type="EMBL" id="KN839859">
    <property type="protein sequence ID" value="KIJ61804.1"/>
    <property type="molecule type" value="Genomic_DNA"/>
</dbReference>
<dbReference type="InterPro" id="IPR036640">
    <property type="entry name" value="ABC1_TM_sf"/>
</dbReference>
<feature type="transmembrane region" description="Helical" evidence="11">
    <location>
        <begin position="484"/>
        <end position="505"/>
    </location>
</feature>
<keyword evidence="15" id="KW-1185">Reference proteome</keyword>
<dbReference type="GO" id="GO:0000329">
    <property type="term" value="C:fungal-type vacuole membrane"/>
    <property type="evidence" value="ECO:0007669"/>
    <property type="project" value="TreeGrafter"/>
</dbReference>
<feature type="region of interest" description="Disordered" evidence="10">
    <location>
        <begin position="398"/>
        <end position="436"/>
    </location>
</feature>
<dbReference type="GO" id="GO:0005524">
    <property type="term" value="F:ATP binding"/>
    <property type="evidence" value="ECO:0007669"/>
    <property type="project" value="UniProtKB-KW"/>
</dbReference>
<keyword evidence="8 11" id="KW-0472">Membrane</keyword>
<evidence type="ECO:0000256" key="9">
    <source>
        <dbReference type="ARBA" id="ARBA00023180"/>
    </source>
</evidence>
<dbReference type="HOGENOM" id="CLU_000604_27_6_1"/>
<evidence type="ECO:0000313" key="15">
    <source>
        <dbReference type="Proteomes" id="UP000053820"/>
    </source>
</evidence>
<dbReference type="Pfam" id="PF00664">
    <property type="entry name" value="ABC_membrane"/>
    <property type="match status" value="2"/>
</dbReference>
<dbReference type="CDD" id="cd18604">
    <property type="entry name" value="ABC_6TM_VMR1_D2_like"/>
    <property type="match status" value="1"/>
</dbReference>
<evidence type="ECO:0000256" key="4">
    <source>
        <dbReference type="ARBA" id="ARBA00022737"/>
    </source>
</evidence>
<evidence type="ECO:0000256" key="8">
    <source>
        <dbReference type="ARBA" id="ARBA00023136"/>
    </source>
</evidence>
<keyword evidence="2" id="KW-0813">Transport</keyword>
<dbReference type="InterPro" id="IPR017871">
    <property type="entry name" value="ABC_transporter-like_CS"/>
</dbReference>
<feature type="transmembrane region" description="Helical" evidence="11">
    <location>
        <begin position="81"/>
        <end position="103"/>
    </location>
</feature>
<evidence type="ECO:0000256" key="11">
    <source>
        <dbReference type="SAM" id="Phobius"/>
    </source>
</evidence>
<evidence type="ECO:0000256" key="6">
    <source>
        <dbReference type="ARBA" id="ARBA00022840"/>
    </source>
</evidence>
<dbReference type="Proteomes" id="UP000053820">
    <property type="component" value="Unassembled WGS sequence"/>
</dbReference>
<feature type="transmembrane region" description="Helical" evidence="11">
    <location>
        <begin position="6"/>
        <end position="26"/>
    </location>
</feature>
<feature type="transmembrane region" description="Helical" evidence="11">
    <location>
        <begin position="184"/>
        <end position="205"/>
    </location>
</feature>
<dbReference type="Gene3D" id="1.20.1560.10">
    <property type="entry name" value="ABC transporter type 1, transmembrane domain"/>
    <property type="match status" value="2"/>
</dbReference>
<keyword evidence="6" id="KW-0067">ATP-binding</keyword>
<dbReference type="PANTHER" id="PTHR24223">
    <property type="entry name" value="ATP-BINDING CASSETTE SUB-FAMILY C"/>
    <property type="match status" value="1"/>
</dbReference>
<sequence>MSRAFEMPTAVTVAATSLTSLFILVLTSRRTPPLQLPTSQDESLEDEMTRDPFAVTKPEDLVDGEPVDEVKFWAKMRVWKILLTLTLSALLVVESISLGWFVSNEASQDVLIQRVLRATSAFYIAALAVRSIGQCNADKHGKSLIHIACLSLVGTSLLFTSAIMPMTASDQGVSSLPGLRYAPLVLYILSLAISSALPTGPPLHYQPSLIYTQKTIESTTNHQPDNVSQLTGASVISYILFNFATPVVKLGQGDALEIGDLPIVPANMRATYQFDKMRKALRARALRPGWDLAWRLVKANWVAFGTELLLAAVAAPLWYASPFFLRKLITYLESDPLREDRSWGWVFATGQLVSTALVHLLAAQMFSLATAVVQVRVRTQLNTTLFAKTLVRKDVVSSANSSSDDDDSKKASKPVQQSDQDNKKDSPKEEEDEFSSKAQVMTLMTTDVDRVSEFAFYMFAIVDSPLEIAVGTFFLYDLLGVSCFYGLAVICLFLPLNHVAGKVVVGAQEKLMKARDERVALMNEILGGIRMLKFMAWERSFEKRVMKIREKELKFQKLSYMVEVVFAALWDASPLVVTLVSFWHFAVWRGQTLTPSIAFPSVRLFQEMRFALNALPETFINMLQSHVSLRRIEKYLQLTEVAPVPPLSSNPAAQSESRIAFQSATVTWPHDRSKSASGSASTSVASTPRLGKFVLLDLSLRFPEGELSLVCGKLGSGKTLLLLSLLGEADVLAGQVICPRSPPDALALFAEEKNVKAEEWIVPGVCAYVPQAAWLRNASIKDNILFSLPYDEERYQKTLEVCALVSDLEILEDGDESEIGERGVNLSGGQKARVSLARAVYSRASILLLDDVLSAVDAHTAHHLYHECIKGDLMRGRTVILVSHHVQLCASGANYIVALENGHLLFEGGRAEFLASDHLQGLTHSSNKQEGGSKTDEGHVAAAVVVEQTVSEDAKAETNDLSETSSTVVPNEEAALPVKERKVPRKLVEDEKRAVGRVSWDVWELYIRSFGRVGYWVWFVFVLVLAALTSIVENWWLKTWSGAAPEEVVENGPVYYLTIYAVITLVGVIFSTYRFFVLYTGSVRASTVLYKKLLETVLFANIRFHDTVSRGRLLNRFGKDFEGIDSRLSDHFGHSMIFALAFVATLLSVAFAGGIPFLCAAIALGFIYYDVAKAYNQAARDMRRLDSVARSPLYSIYGETIAGAPILRAFGASSKFLRDMIRCVDTNANPTYWQWGVNRWLSARYDLLSAAIVGITGFIAVMTPSISAALAGFALSFAASMTFMLLFLVRRFVGLEQAMVALERVKEYSEIKQEPPEFAEPRPPASWPENGAIKCEDLVIRYAPELPDVLHRLNFEIRPGEKVGVLGRTGSGKSTLALSFFRFVEATEGRILIDDLDIGQMGLTDLRSKLTIIPQDPTILSGTLRSTLDVFDEYEDKDIFEALRRVHLIPSSDDVSQPLTQDPDNINSNVFVNLDSPVSEGGENFSTGEKQLICMARAILKRSKVLIMDEATASVDYATDELIGKTIRKEFANSTILTIAHRLRTVIDYDRVMLLDEGRIVEFDSPSTLLSDPSSRFHGLCKATGKNEFAQLKKMAGL</sequence>
<dbReference type="Gene3D" id="3.40.50.300">
    <property type="entry name" value="P-loop containing nucleotide triphosphate hydrolases"/>
    <property type="match status" value="2"/>
</dbReference>
<proteinExistence type="predicted"/>